<dbReference type="AlphaFoldDB" id="A0A7S4ZUJ3"/>
<evidence type="ECO:0000313" key="2">
    <source>
        <dbReference type="EMBL" id="QCL10159.1"/>
    </source>
</evidence>
<feature type="compositionally biased region" description="Low complexity" evidence="1">
    <location>
        <begin position="130"/>
        <end position="140"/>
    </location>
</feature>
<sequence>MDLYATASQVGKLATLSFQPSLAARGSQISGGSLRANVPESSRSCRRSVVPALTAARWRSGDGYCSRSRNETDGRARSNRGAWTPVASGTNHDNPTRTDIAAASTGDTPARTACHSTATIAVAADRSRRATTGSTRSGSAPARSTGRSSATVARVGGRCRQKWRQRRHYDGERHHQIPDDNQHLHRSFLRDRVSWCRSTSTIGADRASTLQ</sequence>
<dbReference type="EMBL" id="MK318987">
    <property type="protein sequence ID" value="QCL10159.1"/>
    <property type="molecule type" value="Genomic_DNA"/>
</dbReference>
<name>A0A7S4ZUJ3_RHIRH</name>
<evidence type="ECO:0000256" key="1">
    <source>
        <dbReference type="SAM" id="MobiDB-lite"/>
    </source>
</evidence>
<proteinExistence type="predicted"/>
<geneLocation type="plasmid" evidence="2">
    <name>pC6.5b</name>
</geneLocation>
<gene>
    <name evidence="2" type="ORF">pC6.5b_265</name>
</gene>
<accession>A0A7S4ZUJ3</accession>
<reference evidence="2" key="1">
    <citation type="submission" date="2018-12" db="EMBL/GenBank/DDBJ databases">
        <title>Three Rhizobium rhizogenes strains isolated from the same crown gall tumor carry diverse plasmids.</title>
        <authorList>
            <person name="Pulawska J."/>
            <person name="Kuzmanovic N."/>
        </authorList>
    </citation>
    <scope>NUCLEOTIDE SEQUENCE</scope>
    <source>
        <strain evidence="2">C6.5</strain>
        <plasmid evidence="2">pC6.5b</plasmid>
    </source>
</reference>
<keyword evidence="2" id="KW-0614">Plasmid</keyword>
<organism evidence="2">
    <name type="scientific">Rhizobium rhizogenes</name>
    <name type="common">Agrobacterium rhizogenes</name>
    <dbReference type="NCBI Taxonomy" id="359"/>
    <lineage>
        <taxon>Bacteria</taxon>
        <taxon>Pseudomonadati</taxon>
        <taxon>Pseudomonadota</taxon>
        <taxon>Alphaproteobacteria</taxon>
        <taxon>Hyphomicrobiales</taxon>
        <taxon>Rhizobiaceae</taxon>
        <taxon>Rhizobium/Agrobacterium group</taxon>
        <taxon>Rhizobium</taxon>
    </lineage>
</organism>
<protein>
    <submittedName>
        <fullName evidence="2">Uncharacterized protein</fullName>
    </submittedName>
</protein>
<feature type="region of interest" description="Disordered" evidence="1">
    <location>
        <begin position="60"/>
        <end position="155"/>
    </location>
</feature>